<dbReference type="InParanoid" id="A0A6P7FYD3"/>
<dbReference type="PANTHER" id="PTHR22902">
    <property type="entry name" value="SESQUIPEDALIAN"/>
    <property type="match status" value="1"/>
</dbReference>
<evidence type="ECO:0000256" key="5">
    <source>
        <dbReference type="ARBA" id="ARBA00023136"/>
    </source>
</evidence>
<name>A0A6P7FYD3_DIAVI</name>
<dbReference type="SUPFAM" id="SSF50729">
    <property type="entry name" value="PH domain-like"/>
    <property type="match status" value="1"/>
</dbReference>
<dbReference type="PROSITE" id="PS50003">
    <property type="entry name" value="PH_DOMAIN"/>
    <property type="match status" value="1"/>
</dbReference>
<dbReference type="FunFam" id="2.30.29.30:FF:000085">
    <property type="entry name" value="Pleckstrin homology domain-containing family A member 8"/>
    <property type="match status" value="1"/>
</dbReference>
<keyword evidence="3" id="KW-0597">Phosphoprotein</keyword>
<dbReference type="CDD" id="cd01247">
    <property type="entry name" value="PH_FAPP1_FAPP2"/>
    <property type="match status" value="1"/>
</dbReference>
<feature type="domain" description="PH" evidence="6">
    <location>
        <begin position="1"/>
        <end position="93"/>
    </location>
</feature>
<dbReference type="OrthoDB" id="1854502at2759"/>
<evidence type="ECO:0000313" key="7">
    <source>
        <dbReference type="RefSeq" id="XP_028137823.1"/>
    </source>
</evidence>
<reference evidence="7" key="1">
    <citation type="submission" date="2025-08" db="UniProtKB">
        <authorList>
            <consortium name="RefSeq"/>
        </authorList>
    </citation>
    <scope>IDENTIFICATION</scope>
    <source>
        <tissue evidence="7">Whole insect</tissue>
    </source>
</reference>
<keyword evidence="5" id="KW-0472">Membrane</keyword>
<evidence type="ECO:0000256" key="2">
    <source>
        <dbReference type="ARBA" id="ARBA00004198"/>
    </source>
</evidence>
<dbReference type="InterPro" id="IPR045188">
    <property type="entry name" value="Boi1/Boi2-like"/>
</dbReference>
<dbReference type="RefSeq" id="XP_028137823.1">
    <property type="nucleotide sequence ID" value="XM_028282022.1"/>
</dbReference>
<dbReference type="GO" id="GO:0007032">
    <property type="term" value="P:endosome organization"/>
    <property type="evidence" value="ECO:0007669"/>
    <property type="project" value="TreeGrafter"/>
</dbReference>
<dbReference type="InterPro" id="IPR011993">
    <property type="entry name" value="PH-like_dom_sf"/>
</dbReference>
<dbReference type="AlphaFoldDB" id="A0A6P7FYD3"/>
<organism evidence="7">
    <name type="scientific">Diabrotica virgifera virgifera</name>
    <name type="common">western corn rootworm</name>
    <dbReference type="NCBI Taxonomy" id="50390"/>
    <lineage>
        <taxon>Eukaryota</taxon>
        <taxon>Metazoa</taxon>
        <taxon>Ecdysozoa</taxon>
        <taxon>Arthropoda</taxon>
        <taxon>Hexapoda</taxon>
        <taxon>Insecta</taxon>
        <taxon>Pterygota</taxon>
        <taxon>Neoptera</taxon>
        <taxon>Endopterygota</taxon>
        <taxon>Coleoptera</taxon>
        <taxon>Polyphaga</taxon>
        <taxon>Cucujiformia</taxon>
        <taxon>Chrysomeloidea</taxon>
        <taxon>Chrysomelidae</taxon>
        <taxon>Galerucinae</taxon>
        <taxon>Diabroticina</taxon>
        <taxon>Diabroticites</taxon>
        <taxon>Diabrotica</taxon>
    </lineage>
</organism>
<dbReference type="GO" id="GO:0005769">
    <property type="term" value="C:early endosome"/>
    <property type="evidence" value="ECO:0007669"/>
    <property type="project" value="TreeGrafter"/>
</dbReference>
<evidence type="ECO:0000259" key="6">
    <source>
        <dbReference type="PROSITE" id="PS50003"/>
    </source>
</evidence>
<evidence type="ECO:0000256" key="4">
    <source>
        <dbReference type="ARBA" id="ARBA00023034"/>
    </source>
</evidence>
<protein>
    <submittedName>
        <fullName evidence="7">Pleckstrin homology domain-containing family A member 3-like isoform X1</fullName>
    </submittedName>
</protein>
<dbReference type="GO" id="GO:0001881">
    <property type="term" value="P:receptor recycling"/>
    <property type="evidence" value="ECO:0007669"/>
    <property type="project" value="TreeGrafter"/>
</dbReference>
<dbReference type="GO" id="GO:0005829">
    <property type="term" value="C:cytosol"/>
    <property type="evidence" value="ECO:0007669"/>
    <property type="project" value="GOC"/>
</dbReference>
<proteinExistence type="predicted"/>
<dbReference type="GO" id="GO:0005802">
    <property type="term" value="C:trans-Golgi network"/>
    <property type="evidence" value="ECO:0007669"/>
    <property type="project" value="TreeGrafter"/>
</dbReference>
<evidence type="ECO:0000256" key="1">
    <source>
        <dbReference type="ARBA" id="ARBA00004170"/>
    </source>
</evidence>
<dbReference type="Pfam" id="PF00169">
    <property type="entry name" value="PH"/>
    <property type="match status" value="1"/>
</dbReference>
<dbReference type="GO" id="GO:0055037">
    <property type="term" value="C:recycling endosome"/>
    <property type="evidence" value="ECO:0007669"/>
    <property type="project" value="TreeGrafter"/>
</dbReference>
<dbReference type="Gene3D" id="2.30.29.30">
    <property type="entry name" value="Pleckstrin-homology domain (PH domain)/Phosphotyrosine-binding domain (PTB)"/>
    <property type="match status" value="1"/>
</dbReference>
<dbReference type="GO" id="GO:0016020">
    <property type="term" value="C:membrane"/>
    <property type="evidence" value="ECO:0007669"/>
    <property type="project" value="UniProtKB-SubCell"/>
</dbReference>
<keyword evidence="4" id="KW-0333">Golgi apparatus</keyword>
<dbReference type="PANTHER" id="PTHR22902:SF27">
    <property type="entry name" value="PLECKSTRIN HOMOLOGY DOMAIN-CONTAINING FAMILY A MEMBER 3"/>
    <property type="match status" value="1"/>
</dbReference>
<dbReference type="SMART" id="SM00233">
    <property type="entry name" value="PH"/>
    <property type="match status" value="1"/>
</dbReference>
<comment type="subcellular location">
    <subcellularLocation>
        <location evidence="2">Golgi apparatus</location>
        <location evidence="2">trans-Golgi network membrane</location>
    </subcellularLocation>
    <subcellularLocation>
        <location evidence="1">Membrane</location>
        <topology evidence="1">Peripheral membrane protein</topology>
    </subcellularLocation>
</comment>
<accession>A0A6P7FYD3</accession>
<dbReference type="GO" id="GO:0042147">
    <property type="term" value="P:retrograde transport, endosome to Golgi"/>
    <property type="evidence" value="ECO:0007669"/>
    <property type="project" value="TreeGrafter"/>
</dbReference>
<evidence type="ECO:0000256" key="3">
    <source>
        <dbReference type="ARBA" id="ARBA00022553"/>
    </source>
</evidence>
<sequence>MEGILWKWTNYWNGWQTRWFVLENGVLSYCKSQDEVKQGFKGSVKVQACEINVCFLDNTRMDLVIPGEQHLYLRAATSQERQKWLVALGTAKAGINRNEKSIDEPNPDALKSKKSELRLYCDLLMQQVHVIKSAALHDNGPEIEKMDEATRFLGATCNTFIKTLEECMTLSNVDVKNPVTPINDVPFPLTNSIPSSRKVRKICSSSLHLVTNSRVGFSKPPPETWFTQVNDLSLASGIPSS</sequence>
<dbReference type="InterPro" id="IPR001849">
    <property type="entry name" value="PH_domain"/>
</dbReference>
<gene>
    <name evidence="7" type="primary">LOC114332261</name>
</gene>